<evidence type="ECO:0000256" key="1">
    <source>
        <dbReference type="ARBA" id="ARBA00010638"/>
    </source>
</evidence>
<feature type="binding site" evidence="4">
    <location>
        <position position="61"/>
    </location>
    <ligand>
        <name>substrate</name>
    </ligand>
</feature>
<dbReference type="PIRSF" id="PIRSF006806">
    <property type="entry name" value="FTHF_cligase"/>
    <property type="match status" value="1"/>
</dbReference>
<keyword evidence="5" id="KW-0460">Magnesium</keyword>
<evidence type="ECO:0000256" key="3">
    <source>
        <dbReference type="ARBA" id="ARBA00022840"/>
    </source>
</evidence>
<name>A0A1T5FEW8_9FLAO</name>
<feature type="binding site" evidence="4">
    <location>
        <begin position="8"/>
        <end position="12"/>
    </location>
    <ligand>
        <name>ATP</name>
        <dbReference type="ChEBI" id="CHEBI:30616"/>
    </ligand>
</feature>
<dbReference type="InterPro" id="IPR024185">
    <property type="entry name" value="FTHF_cligase-like_sf"/>
</dbReference>
<accession>A0A1T5FEW8</accession>
<comment type="cofactor">
    <cofactor evidence="5">
        <name>Mg(2+)</name>
        <dbReference type="ChEBI" id="CHEBI:18420"/>
    </cofactor>
</comment>
<feature type="binding site" evidence="4">
    <location>
        <position position="54"/>
    </location>
    <ligand>
        <name>substrate</name>
    </ligand>
</feature>
<keyword evidence="6" id="KW-0436">Ligase</keyword>
<dbReference type="AlphaFoldDB" id="A0A1T5FEW8"/>
<dbReference type="EMBL" id="FUYZ01000006">
    <property type="protein sequence ID" value="SKB94705.1"/>
    <property type="molecule type" value="Genomic_DNA"/>
</dbReference>
<comment type="catalytic activity">
    <reaction evidence="5">
        <text>(6S)-5-formyl-5,6,7,8-tetrahydrofolate + ATP = (6R)-5,10-methenyltetrahydrofolate + ADP + phosphate</text>
        <dbReference type="Rhea" id="RHEA:10488"/>
        <dbReference type="ChEBI" id="CHEBI:30616"/>
        <dbReference type="ChEBI" id="CHEBI:43474"/>
        <dbReference type="ChEBI" id="CHEBI:57455"/>
        <dbReference type="ChEBI" id="CHEBI:57457"/>
        <dbReference type="ChEBI" id="CHEBI:456216"/>
        <dbReference type="EC" id="6.3.3.2"/>
    </reaction>
</comment>
<comment type="similarity">
    <text evidence="1 5">Belongs to the 5-formyltetrahydrofolate cyclo-ligase family.</text>
</comment>
<keyword evidence="2 4" id="KW-0547">Nucleotide-binding</keyword>
<evidence type="ECO:0000256" key="4">
    <source>
        <dbReference type="PIRSR" id="PIRSR006806-1"/>
    </source>
</evidence>
<protein>
    <recommendedName>
        <fullName evidence="5">5-formyltetrahydrofolate cyclo-ligase</fullName>
        <ecNumber evidence="5">6.3.3.2</ecNumber>
    </recommendedName>
</protein>
<keyword evidence="3 4" id="KW-0067">ATP-binding</keyword>
<keyword evidence="7" id="KW-1185">Reference proteome</keyword>
<evidence type="ECO:0000313" key="6">
    <source>
        <dbReference type="EMBL" id="SKB94705.1"/>
    </source>
</evidence>
<dbReference type="PANTHER" id="PTHR23407:SF1">
    <property type="entry name" value="5-FORMYLTETRAHYDROFOLATE CYCLO-LIGASE"/>
    <property type="match status" value="1"/>
</dbReference>
<proteinExistence type="inferred from homology"/>
<sequence>METIFETKEVLRKRYLDKRMTLSQDEVFLFSEQIFEMFLKEFNLKPNSKIHCFLPITSKNEVNTQFFFDYCFKNSIQIFVPKVVGDDLISIEVTPDTEFSISKWNIKEPKTNVGSTIKEFDFCLTPLLYCDPKGNRVGYGKGFYDRFFSENVVDNKIGLSFYKPNSLVVDVLYSDIRLDFLIIPNQVFVF</sequence>
<dbReference type="Pfam" id="PF01812">
    <property type="entry name" value="5-FTHF_cyc-lig"/>
    <property type="match status" value="1"/>
</dbReference>
<dbReference type="SUPFAM" id="SSF100950">
    <property type="entry name" value="NagB/RpiA/CoA transferase-like"/>
    <property type="match status" value="1"/>
</dbReference>
<reference evidence="6 7" key="1">
    <citation type="submission" date="2017-02" db="EMBL/GenBank/DDBJ databases">
        <authorList>
            <person name="Peterson S.W."/>
        </authorList>
    </citation>
    <scope>NUCLEOTIDE SEQUENCE [LARGE SCALE GENOMIC DNA]</scope>
    <source>
        <strain evidence="6 7">DSM 22323</strain>
    </source>
</reference>
<dbReference type="GO" id="GO:0030272">
    <property type="term" value="F:5-formyltetrahydrofolate cyclo-ligase activity"/>
    <property type="evidence" value="ECO:0007669"/>
    <property type="project" value="UniProtKB-EC"/>
</dbReference>
<dbReference type="EC" id="6.3.3.2" evidence="5"/>
<dbReference type="STRING" id="619805.SAMN05660477_02004"/>
<dbReference type="Gene3D" id="3.40.50.10420">
    <property type="entry name" value="NagB/RpiA/CoA transferase-like"/>
    <property type="match status" value="1"/>
</dbReference>
<dbReference type="OrthoDB" id="9801938at2"/>
<dbReference type="GO" id="GO:0005524">
    <property type="term" value="F:ATP binding"/>
    <property type="evidence" value="ECO:0007669"/>
    <property type="project" value="UniProtKB-KW"/>
</dbReference>
<dbReference type="PANTHER" id="PTHR23407">
    <property type="entry name" value="ATPASE INHIBITOR/5-FORMYLTETRAHYDROFOLATE CYCLO-LIGASE"/>
    <property type="match status" value="1"/>
</dbReference>
<dbReference type="InterPro" id="IPR002698">
    <property type="entry name" value="FTHF_cligase"/>
</dbReference>
<evidence type="ECO:0000313" key="7">
    <source>
        <dbReference type="Proteomes" id="UP000191112"/>
    </source>
</evidence>
<evidence type="ECO:0000256" key="5">
    <source>
        <dbReference type="RuleBase" id="RU361279"/>
    </source>
</evidence>
<dbReference type="InterPro" id="IPR037171">
    <property type="entry name" value="NagB/RpiA_transferase-like"/>
</dbReference>
<dbReference type="RefSeq" id="WP_079667238.1">
    <property type="nucleotide sequence ID" value="NZ_FUYZ01000006.1"/>
</dbReference>
<dbReference type="Proteomes" id="UP000191112">
    <property type="component" value="Unassembled WGS sequence"/>
</dbReference>
<dbReference type="GO" id="GO:0035999">
    <property type="term" value="P:tetrahydrofolate interconversion"/>
    <property type="evidence" value="ECO:0007669"/>
    <property type="project" value="TreeGrafter"/>
</dbReference>
<gene>
    <name evidence="6" type="ORF">SAMN05660477_02004</name>
</gene>
<dbReference type="GO" id="GO:0046872">
    <property type="term" value="F:metal ion binding"/>
    <property type="evidence" value="ECO:0007669"/>
    <property type="project" value="UniProtKB-KW"/>
</dbReference>
<keyword evidence="5" id="KW-0479">Metal-binding</keyword>
<organism evidence="6 7">
    <name type="scientific">Soonwooa buanensis</name>
    <dbReference type="NCBI Taxonomy" id="619805"/>
    <lineage>
        <taxon>Bacteria</taxon>
        <taxon>Pseudomonadati</taxon>
        <taxon>Bacteroidota</taxon>
        <taxon>Flavobacteriia</taxon>
        <taxon>Flavobacteriales</taxon>
        <taxon>Weeksellaceae</taxon>
        <taxon>Chryseobacterium group</taxon>
        <taxon>Soonwooa</taxon>
    </lineage>
</organism>
<dbReference type="GO" id="GO:0009396">
    <property type="term" value="P:folic acid-containing compound biosynthetic process"/>
    <property type="evidence" value="ECO:0007669"/>
    <property type="project" value="TreeGrafter"/>
</dbReference>
<evidence type="ECO:0000256" key="2">
    <source>
        <dbReference type="ARBA" id="ARBA00022741"/>
    </source>
</evidence>
<dbReference type="NCBIfam" id="TIGR02727">
    <property type="entry name" value="MTHFS_bact"/>
    <property type="match status" value="1"/>
</dbReference>
<feature type="binding site" evidence="4">
    <location>
        <begin position="136"/>
        <end position="144"/>
    </location>
    <ligand>
        <name>ATP</name>
        <dbReference type="ChEBI" id="CHEBI:30616"/>
    </ligand>
</feature>